<reference evidence="2" key="1">
    <citation type="submission" date="2022-02" db="EMBL/GenBank/DDBJ databases">
        <title>Fredinandcohnia quinoae sp. nov. isolated from Chenopodium quinoa seeds.</title>
        <authorList>
            <person name="Saati-Santamaria Z."/>
            <person name="Flores-Felix J.D."/>
            <person name="Igual J.M."/>
            <person name="Velazquez E."/>
            <person name="Garcia-Fraile P."/>
            <person name="Martinez-Molina E."/>
        </authorList>
    </citation>
    <scope>NUCLEOTIDE SEQUENCE</scope>
    <source>
        <strain evidence="2">SECRCQ15</strain>
    </source>
</reference>
<evidence type="ECO:0000313" key="3">
    <source>
        <dbReference type="Proteomes" id="UP001431131"/>
    </source>
</evidence>
<dbReference type="RefSeq" id="WP_240256277.1">
    <property type="nucleotide sequence ID" value="NZ_JAKTTI010000021.1"/>
</dbReference>
<dbReference type="Proteomes" id="UP001431131">
    <property type="component" value="Unassembled WGS sequence"/>
</dbReference>
<sequence>MKKNKWKILFFVVISINCIALLYFCIMTFLPSDTEIPKMELNKQDGIELGVVTNKEDLTKLINNYLKKESKDIPLDYKVLLTDKVMLIGTITVFEKEIDIVLTFEPEALDNGDLLLRQESITLGQLELPVTYVMRYISDHYALPEWVKIDPKNQLVYANLSEMEVKSNMKIKVDNFNLKNDNLKFKIVVPN</sequence>
<dbReference type="InterPro" id="IPR018672">
    <property type="entry name" value="DUF2140"/>
</dbReference>
<name>A0AAW5E8L2_9BACI</name>
<dbReference type="EMBL" id="JAKTTI010000021">
    <property type="protein sequence ID" value="MCH1626361.1"/>
    <property type="molecule type" value="Genomic_DNA"/>
</dbReference>
<evidence type="ECO:0000313" key="2">
    <source>
        <dbReference type="EMBL" id="MCH1626361.1"/>
    </source>
</evidence>
<protein>
    <submittedName>
        <fullName evidence="2">YpmS family protein</fullName>
    </submittedName>
</protein>
<comment type="caution">
    <text evidence="2">The sequence shown here is derived from an EMBL/GenBank/DDBJ whole genome shotgun (WGS) entry which is preliminary data.</text>
</comment>
<keyword evidence="3" id="KW-1185">Reference proteome</keyword>
<keyword evidence="1" id="KW-0812">Transmembrane</keyword>
<feature type="transmembrane region" description="Helical" evidence="1">
    <location>
        <begin position="9"/>
        <end position="30"/>
    </location>
</feature>
<proteinExistence type="predicted"/>
<keyword evidence="1" id="KW-0472">Membrane</keyword>
<dbReference type="Pfam" id="PF09911">
    <property type="entry name" value="DUF2140"/>
    <property type="match status" value="1"/>
</dbReference>
<evidence type="ECO:0000256" key="1">
    <source>
        <dbReference type="SAM" id="Phobius"/>
    </source>
</evidence>
<accession>A0AAW5E8L2</accession>
<organism evidence="2 3">
    <name type="scientific">Fredinandcohnia quinoae</name>
    <dbReference type="NCBI Taxonomy" id="2918902"/>
    <lineage>
        <taxon>Bacteria</taxon>
        <taxon>Bacillati</taxon>
        <taxon>Bacillota</taxon>
        <taxon>Bacilli</taxon>
        <taxon>Bacillales</taxon>
        <taxon>Bacillaceae</taxon>
        <taxon>Fredinandcohnia</taxon>
    </lineage>
</organism>
<gene>
    <name evidence="2" type="ORF">MJG50_13565</name>
</gene>
<dbReference type="AlphaFoldDB" id="A0AAW5E8L2"/>
<keyword evidence="1" id="KW-1133">Transmembrane helix</keyword>